<dbReference type="InterPro" id="IPR001487">
    <property type="entry name" value="Bromodomain"/>
</dbReference>
<feature type="region of interest" description="Disordered" evidence="9">
    <location>
        <begin position="1"/>
        <end position="38"/>
    </location>
</feature>
<dbReference type="PROSITE" id="PS50014">
    <property type="entry name" value="BROMODOMAIN_2"/>
    <property type="match status" value="2"/>
</dbReference>
<evidence type="ECO:0000256" key="3">
    <source>
        <dbReference type="ARBA" id="ARBA00022853"/>
    </source>
</evidence>
<feature type="region of interest" description="Disordered" evidence="9">
    <location>
        <begin position="414"/>
        <end position="452"/>
    </location>
</feature>
<dbReference type="EMBL" id="PQXL01000279">
    <property type="protein sequence ID" value="THV47922.1"/>
    <property type="molecule type" value="Genomic_DNA"/>
</dbReference>
<dbReference type="Pfam" id="PF22994">
    <property type="entry name" value="RSC4_Ig_like"/>
    <property type="match status" value="1"/>
</dbReference>
<dbReference type="SMART" id="SM00297">
    <property type="entry name" value="BROMO"/>
    <property type="match status" value="2"/>
</dbReference>
<dbReference type="InterPro" id="IPR037382">
    <property type="entry name" value="Rsc/polybromo"/>
</dbReference>
<reference evidence="11 12" key="1">
    <citation type="submission" date="2017-12" db="EMBL/GenBank/DDBJ databases">
        <title>Comparative genomics of Botrytis spp.</title>
        <authorList>
            <person name="Valero-Jimenez C.A."/>
            <person name="Tapia P."/>
            <person name="Veloso J."/>
            <person name="Silva-Moreno E."/>
            <person name="Staats M."/>
            <person name="Valdes J.H."/>
            <person name="Van Kan J.A.L."/>
        </authorList>
    </citation>
    <scope>NUCLEOTIDE SEQUENCE [LARGE SCALE GENOMIC DNA]</scope>
    <source>
        <strain evidence="11 12">MUCL435</strain>
    </source>
</reference>
<evidence type="ECO:0000256" key="8">
    <source>
        <dbReference type="PROSITE-ProRule" id="PRU00035"/>
    </source>
</evidence>
<evidence type="ECO:0000256" key="7">
    <source>
        <dbReference type="ARBA" id="ARBA00023242"/>
    </source>
</evidence>
<protein>
    <recommendedName>
        <fullName evidence="10">Bromo domain-containing protein</fullName>
    </recommendedName>
</protein>
<comment type="caution">
    <text evidence="11">The sequence shown here is derived from an EMBL/GenBank/DDBJ whole genome shotgun (WGS) entry which is preliminary data.</text>
</comment>
<dbReference type="OrthoDB" id="6017at2759"/>
<keyword evidence="12" id="KW-1185">Reference proteome</keyword>
<keyword evidence="3" id="KW-0156">Chromatin regulator</keyword>
<dbReference type="Pfam" id="PF00439">
    <property type="entry name" value="Bromodomain"/>
    <property type="match status" value="2"/>
</dbReference>
<dbReference type="Proteomes" id="UP000308671">
    <property type="component" value="Unassembled WGS sequence"/>
</dbReference>
<dbReference type="InterPro" id="IPR036427">
    <property type="entry name" value="Bromodomain-like_sf"/>
</dbReference>
<comment type="subcellular location">
    <subcellularLocation>
        <location evidence="1">Nucleus</location>
    </subcellularLocation>
</comment>
<dbReference type="GO" id="GO:0016586">
    <property type="term" value="C:RSC-type complex"/>
    <property type="evidence" value="ECO:0007669"/>
    <property type="project" value="InterPro"/>
</dbReference>
<dbReference type="GO" id="GO:0006338">
    <property type="term" value="P:chromatin remodeling"/>
    <property type="evidence" value="ECO:0007669"/>
    <property type="project" value="InterPro"/>
</dbReference>
<accession>A0A4S8QVF7</accession>
<organism evidence="11 12">
    <name type="scientific">Botrytis galanthina</name>
    <dbReference type="NCBI Taxonomy" id="278940"/>
    <lineage>
        <taxon>Eukaryota</taxon>
        <taxon>Fungi</taxon>
        <taxon>Dikarya</taxon>
        <taxon>Ascomycota</taxon>
        <taxon>Pezizomycotina</taxon>
        <taxon>Leotiomycetes</taxon>
        <taxon>Helotiales</taxon>
        <taxon>Sclerotiniaceae</taxon>
        <taxon>Botrytis</taxon>
    </lineage>
</organism>
<feature type="compositionally biased region" description="Polar residues" evidence="9">
    <location>
        <begin position="417"/>
        <end position="434"/>
    </location>
</feature>
<evidence type="ECO:0000256" key="1">
    <source>
        <dbReference type="ARBA" id="ARBA00004123"/>
    </source>
</evidence>
<dbReference type="CDD" id="cd04369">
    <property type="entry name" value="Bromodomain"/>
    <property type="match status" value="2"/>
</dbReference>
<dbReference type="PANTHER" id="PTHR16062:SF19">
    <property type="entry name" value="PROTEIN POLYBROMO-1"/>
    <property type="match status" value="1"/>
</dbReference>
<name>A0A4S8QVF7_9HELO</name>
<keyword evidence="5 8" id="KW-0103">Bromodomain</keyword>
<feature type="domain" description="Bromo" evidence="10">
    <location>
        <begin position="278"/>
        <end position="360"/>
    </location>
</feature>
<dbReference type="PANTHER" id="PTHR16062">
    <property type="entry name" value="SWI/SNF-RELATED"/>
    <property type="match status" value="1"/>
</dbReference>
<dbReference type="GO" id="GO:0003682">
    <property type="term" value="F:chromatin binding"/>
    <property type="evidence" value="ECO:0007669"/>
    <property type="project" value="TreeGrafter"/>
</dbReference>
<evidence type="ECO:0000256" key="6">
    <source>
        <dbReference type="ARBA" id="ARBA00023163"/>
    </source>
</evidence>
<dbReference type="Gene3D" id="1.20.920.10">
    <property type="entry name" value="Bromodomain-like"/>
    <property type="match status" value="2"/>
</dbReference>
<evidence type="ECO:0000259" key="10">
    <source>
        <dbReference type="PROSITE" id="PS50014"/>
    </source>
</evidence>
<dbReference type="GO" id="GO:0006368">
    <property type="term" value="P:transcription elongation by RNA polymerase II"/>
    <property type="evidence" value="ECO:0007669"/>
    <property type="project" value="TreeGrafter"/>
</dbReference>
<evidence type="ECO:0000313" key="11">
    <source>
        <dbReference type="EMBL" id="THV47922.1"/>
    </source>
</evidence>
<keyword evidence="4" id="KW-0805">Transcription regulation</keyword>
<feature type="domain" description="Bromo" evidence="10">
    <location>
        <begin position="60"/>
        <end position="130"/>
    </location>
</feature>
<dbReference type="SUPFAM" id="SSF47370">
    <property type="entry name" value="Bromodomain"/>
    <property type="match status" value="2"/>
</dbReference>
<gene>
    <name evidence="11" type="ORF">BGAL_0279g00030</name>
</gene>
<evidence type="ECO:0000256" key="5">
    <source>
        <dbReference type="ARBA" id="ARBA00023117"/>
    </source>
</evidence>
<evidence type="ECO:0000313" key="12">
    <source>
        <dbReference type="Proteomes" id="UP000308671"/>
    </source>
</evidence>
<proteinExistence type="predicted"/>
<evidence type="ECO:0000256" key="4">
    <source>
        <dbReference type="ARBA" id="ARBA00023015"/>
    </source>
</evidence>
<feature type="region of interest" description="Disordered" evidence="9">
    <location>
        <begin position="225"/>
        <end position="245"/>
    </location>
</feature>
<keyword evidence="7" id="KW-0539">Nucleus</keyword>
<keyword evidence="6" id="KW-0804">Transcription</keyword>
<feature type="compositionally biased region" description="Polar residues" evidence="9">
    <location>
        <begin position="518"/>
        <end position="539"/>
    </location>
</feature>
<feature type="region of interest" description="Disordered" evidence="9">
    <location>
        <begin position="487"/>
        <end position="548"/>
    </location>
</feature>
<sequence>MDPKRKVNGDSTADQDDADRAAKRRKLPINGDLSQGQTPETTTYYGLILLNQLRTGLDKQGRPFATNFLTLPDRKEFAAYYAVTKMPIAFDTVQEKLDNFAFATLSELESFFKRLVKNAKDYNERESIIHRDAERIRKAVVKFMNDNNPEYKTNPGMKLEPTPIEVLEPIEYNPGSKPAGSIPAHPKHVEPTPVPIVQDDSDIDAEGEPEDFEAEEIKIEPQPVIKRRGRPPKNPLAPRKSTTPAVSDSQYAGIIFAGLSFQQAQEKILADVLSHKEDPSDEFFEFEPFVSLPPRSLKDYYQVIPNPHCLKDLQKRVKGTFGGKNATGVSDFKSWAALEEDASLIWKNAYHYNEDGSEIFNLARDLEIFFKKSLEEAKKVVPEPVIPKIKINVKAPEPTPKITLRVGVARAADSPAPLTSGSNGTVASKASSNSETRRNPFGGSHSVATPAPRLDQLERARSMSNSAASPTLSKSVLVKGEEALRNSPAPIQSIPRPINQSGSTPTPAPSNMLPPNTPNASNQNSYNQGGYAQSFNHQPANLGFDSKFRAPGKNASHAMITNLSIATHPRLNVSRHFHMDLPPSATLAQQSITINLPSTHYYLQIKPTIAQALLERQYKIFVTSGVTRLHAIPLIPNHGVDPRQPLFEARLVPGVNKIEVELIAALPKGTVKPAGGPEVEIEKVTVFANLMRN</sequence>
<dbReference type="AlphaFoldDB" id="A0A4S8QVF7"/>
<evidence type="ECO:0000256" key="9">
    <source>
        <dbReference type="SAM" id="MobiDB-lite"/>
    </source>
</evidence>
<dbReference type="FunFam" id="1.20.920.10:FF:000083">
    <property type="entry name" value="WGS project CABT00000000 data, contig 2.8"/>
    <property type="match status" value="1"/>
</dbReference>
<evidence type="ECO:0000256" key="2">
    <source>
        <dbReference type="ARBA" id="ARBA00022737"/>
    </source>
</evidence>
<dbReference type="InterPro" id="IPR054551">
    <property type="entry name" value="RSC4_Ig-like"/>
</dbReference>
<keyword evidence="2" id="KW-0677">Repeat</keyword>